<gene>
    <name evidence="1" type="ORF">L2E82_06106</name>
</gene>
<sequence>MARTEPPSHSTTTSANNNYTAIFSSLVSLNTEIHTKIIYNIYICRYHKNIHTSFCLSDLFSLHLSLYIYIAHPFVFSHTSQFVSRASHPHIWRVLTNSYVPREL</sequence>
<proteinExistence type="predicted"/>
<evidence type="ECO:0000313" key="2">
    <source>
        <dbReference type="Proteomes" id="UP001055811"/>
    </source>
</evidence>
<protein>
    <submittedName>
        <fullName evidence="1">Uncharacterized protein</fullName>
    </submittedName>
</protein>
<comment type="caution">
    <text evidence="1">The sequence shown here is derived from an EMBL/GenBank/DDBJ whole genome shotgun (WGS) entry which is preliminary data.</text>
</comment>
<dbReference type="Proteomes" id="UP001055811">
    <property type="component" value="Linkage Group LG01"/>
</dbReference>
<reference evidence="2" key="1">
    <citation type="journal article" date="2022" name="Mol. Ecol. Resour.">
        <title>The genomes of chicory, endive, great burdock and yacon provide insights into Asteraceae palaeo-polyploidization history and plant inulin production.</title>
        <authorList>
            <person name="Fan W."/>
            <person name="Wang S."/>
            <person name="Wang H."/>
            <person name="Wang A."/>
            <person name="Jiang F."/>
            <person name="Liu H."/>
            <person name="Zhao H."/>
            <person name="Xu D."/>
            <person name="Zhang Y."/>
        </authorList>
    </citation>
    <scope>NUCLEOTIDE SEQUENCE [LARGE SCALE GENOMIC DNA]</scope>
    <source>
        <strain evidence="2">cv. Punajuju</strain>
    </source>
</reference>
<organism evidence="1 2">
    <name type="scientific">Cichorium intybus</name>
    <name type="common">Chicory</name>
    <dbReference type="NCBI Taxonomy" id="13427"/>
    <lineage>
        <taxon>Eukaryota</taxon>
        <taxon>Viridiplantae</taxon>
        <taxon>Streptophyta</taxon>
        <taxon>Embryophyta</taxon>
        <taxon>Tracheophyta</taxon>
        <taxon>Spermatophyta</taxon>
        <taxon>Magnoliopsida</taxon>
        <taxon>eudicotyledons</taxon>
        <taxon>Gunneridae</taxon>
        <taxon>Pentapetalae</taxon>
        <taxon>asterids</taxon>
        <taxon>campanulids</taxon>
        <taxon>Asterales</taxon>
        <taxon>Asteraceae</taxon>
        <taxon>Cichorioideae</taxon>
        <taxon>Cichorieae</taxon>
        <taxon>Cichoriinae</taxon>
        <taxon>Cichorium</taxon>
    </lineage>
</organism>
<reference evidence="1 2" key="2">
    <citation type="journal article" date="2022" name="Mol. Ecol. Resour.">
        <title>The genomes of chicory, endive, great burdock and yacon provide insights into Asteraceae paleo-polyploidization history and plant inulin production.</title>
        <authorList>
            <person name="Fan W."/>
            <person name="Wang S."/>
            <person name="Wang H."/>
            <person name="Wang A."/>
            <person name="Jiang F."/>
            <person name="Liu H."/>
            <person name="Zhao H."/>
            <person name="Xu D."/>
            <person name="Zhang Y."/>
        </authorList>
    </citation>
    <scope>NUCLEOTIDE SEQUENCE [LARGE SCALE GENOMIC DNA]</scope>
    <source>
        <strain evidence="2">cv. Punajuju</strain>
        <tissue evidence="1">Leaves</tissue>
    </source>
</reference>
<keyword evidence="2" id="KW-1185">Reference proteome</keyword>
<accession>A0ACB9H937</accession>
<evidence type="ECO:0000313" key="1">
    <source>
        <dbReference type="EMBL" id="KAI3792232.1"/>
    </source>
</evidence>
<dbReference type="EMBL" id="CM042009">
    <property type="protein sequence ID" value="KAI3792232.1"/>
    <property type="molecule type" value="Genomic_DNA"/>
</dbReference>
<name>A0ACB9H937_CICIN</name>